<name>E4TJ73_CALNY</name>
<proteinExistence type="predicted"/>
<dbReference type="HOGENOM" id="CLU_968821_0_0_0"/>
<dbReference type="AlphaFoldDB" id="E4TJ73"/>
<sequence length="286" mass="33035" precursor="true">MVKFLKAVFLLYIAISIIGCGKKLDPRPKDSIIIPAPQNVILKNTDDGVYIKNNERYVLFIEKSSIDDLRCAEDFKFLVKLKPNEEFVDKNVIESHSYVYRFTNMDEDIGVESIFRPKSILFSRPIGIKSIVVTPNPNGEAFISLQFDRVPRGFLLKLNGKDLGRYSGDNVTILLEEREQNEIVVIPYDQYNNLGIEKKIVFSNPKIYFLTPPEKIKFIKDEGTIFLSWDVVPYAKGYRIYDTESNLIIDTKVNYARLKSSKCADFYISSYNDVVESEKKLYRNCE</sequence>
<evidence type="ECO:0000313" key="1">
    <source>
        <dbReference type="EMBL" id="ADR18109.1"/>
    </source>
</evidence>
<dbReference type="eggNOG" id="ENOG50311N0">
    <property type="taxonomic scope" value="Bacteria"/>
</dbReference>
<dbReference type="RefSeq" id="WP_013450326.1">
    <property type="nucleotide sequence ID" value="NC_014758.1"/>
</dbReference>
<evidence type="ECO:0000313" key="2">
    <source>
        <dbReference type="Proteomes" id="UP000007039"/>
    </source>
</evidence>
<dbReference type="KEGG" id="cni:Calni_0196"/>
<dbReference type="OrthoDB" id="2442444at2"/>
<keyword evidence="2" id="KW-1185">Reference proteome</keyword>
<evidence type="ECO:0008006" key="3">
    <source>
        <dbReference type="Google" id="ProtNLM"/>
    </source>
</evidence>
<organism evidence="1 2">
    <name type="scientific">Calditerrivibrio nitroreducens (strain DSM 19672 / NBRC 101217 / Yu37-1)</name>
    <dbReference type="NCBI Taxonomy" id="768670"/>
    <lineage>
        <taxon>Bacteria</taxon>
        <taxon>Pseudomonadati</taxon>
        <taxon>Deferribacterota</taxon>
        <taxon>Deferribacteres</taxon>
        <taxon>Deferribacterales</taxon>
        <taxon>Calditerrivibrionaceae</taxon>
    </lineage>
</organism>
<reference evidence="1 2" key="2">
    <citation type="journal article" date="2011" name="Stand. Genomic Sci.">
        <title>Complete genome sequence of Calditerrivibrio nitroreducens type strain (Yu37-1).</title>
        <authorList>
            <person name="Pitluck S."/>
            <person name="Sikorski J."/>
            <person name="Zeytun A."/>
            <person name="Lapidus A."/>
            <person name="Nolan M."/>
            <person name="Lucas S."/>
            <person name="Hammon N."/>
            <person name="Deshpande S."/>
            <person name="Cheng J.F."/>
            <person name="Tapia R."/>
            <person name="Han C."/>
            <person name="Goodwin L."/>
            <person name="Liolios K."/>
            <person name="Pagani I."/>
            <person name="Ivanova N."/>
            <person name="Mavromatis K."/>
            <person name="Pati A."/>
            <person name="Chen A."/>
            <person name="Palaniappan K."/>
            <person name="Hauser L."/>
            <person name="Chang Y.J."/>
            <person name="Jeffries C.D."/>
            <person name="Detter J.C."/>
            <person name="Brambilla E."/>
            <person name="Djao O.D."/>
            <person name="Rohde M."/>
            <person name="Spring S."/>
            <person name="Goker M."/>
            <person name="Woyke T."/>
            <person name="Bristow J."/>
            <person name="Eisen J.A."/>
            <person name="Markowitz V."/>
            <person name="Hugenholtz P."/>
            <person name="Kyrpides N.C."/>
            <person name="Klenk H.P."/>
            <person name="Land M."/>
        </authorList>
    </citation>
    <scope>NUCLEOTIDE SEQUENCE [LARGE SCALE GENOMIC DNA]</scope>
    <source>
        <strain evidence="2">DSM 19672 / NBRC 101217 / Yu37-1</strain>
    </source>
</reference>
<protein>
    <recommendedName>
        <fullName evidence="3">Lipoprotein</fullName>
    </recommendedName>
</protein>
<dbReference type="PROSITE" id="PS51257">
    <property type="entry name" value="PROKAR_LIPOPROTEIN"/>
    <property type="match status" value="1"/>
</dbReference>
<reference key="1">
    <citation type="submission" date="2010-11" db="EMBL/GenBank/DDBJ databases">
        <title>The complete genome of chromosome of Calditerrivibrio nitroreducens DSM 19672.</title>
        <authorList>
            <consortium name="US DOE Joint Genome Institute (JGI-PGF)"/>
            <person name="Lucas S."/>
            <person name="Copeland A."/>
            <person name="Lapidus A."/>
            <person name="Bruce D."/>
            <person name="Goodwin L."/>
            <person name="Pitluck S."/>
            <person name="Kyrpides N."/>
            <person name="Mavromatis K."/>
            <person name="Ivanova N."/>
            <person name="Mikhailova N."/>
            <person name="Zeytun A."/>
            <person name="Brettin T."/>
            <person name="Detter J.C."/>
            <person name="Tapia R."/>
            <person name="Han C."/>
            <person name="Land M."/>
            <person name="Hauser L."/>
            <person name="Markowitz V."/>
            <person name="Cheng J.-F."/>
            <person name="Hugenholtz P."/>
            <person name="Woyke T."/>
            <person name="Wu D."/>
            <person name="Spring S."/>
            <person name="Schroeder M."/>
            <person name="Brambilla E."/>
            <person name="Klenk H.-P."/>
            <person name="Eisen J.A."/>
        </authorList>
    </citation>
    <scope>NUCLEOTIDE SEQUENCE [LARGE SCALE GENOMIC DNA]</scope>
    <source>
        <strain>DSM 19672</strain>
    </source>
</reference>
<dbReference type="Proteomes" id="UP000007039">
    <property type="component" value="Chromosome"/>
</dbReference>
<dbReference type="EMBL" id="CP002347">
    <property type="protein sequence ID" value="ADR18109.1"/>
    <property type="molecule type" value="Genomic_DNA"/>
</dbReference>
<gene>
    <name evidence="1" type="ordered locus">Calni_0196</name>
</gene>
<dbReference type="STRING" id="768670.Calni_0196"/>
<accession>E4TJ73</accession>